<dbReference type="PROSITE" id="PS50016">
    <property type="entry name" value="ZF_PHD_2"/>
    <property type="match status" value="1"/>
</dbReference>
<dbReference type="Proteomes" id="UP001151760">
    <property type="component" value="Unassembled WGS sequence"/>
</dbReference>
<keyword evidence="3" id="KW-0479">Metal-binding</keyword>
<evidence type="ECO:0000256" key="4">
    <source>
        <dbReference type="ARBA" id="ARBA00022737"/>
    </source>
</evidence>
<evidence type="ECO:0000259" key="12">
    <source>
        <dbReference type="PROSITE" id="PS50016"/>
    </source>
</evidence>
<dbReference type="SUPFAM" id="SSF57850">
    <property type="entry name" value="RING/U-box"/>
    <property type="match status" value="1"/>
</dbReference>
<dbReference type="InterPro" id="IPR001841">
    <property type="entry name" value="Znf_RING"/>
</dbReference>
<evidence type="ECO:0000256" key="9">
    <source>
        <dbReference type="ARBA" id="ARBA00023242"/>
    </source>
</evidence>
<dbReference type="CDD" id="cd06008">
    <property type="entry name" value="NF-X1-zinc-finger"/>
    <property type="match status" value="2"/>
</dbReference>
<feature type="region of interest" description="Disordered" evidence="11">
    <location>
        <begin position="1"/>
        <end position="37"/>
    </location>
</feature>
<dbReference type="PANTHER" id="PTHR12360:SF12">
    <property type="entry name" value="TRANSCRIPTIONAL REPRESSOR NF-X1"/>
    <property type="match status" value="1"/>
</dbReference>
<sequence>MSRERIGNGNDRRQPRNYRRQEWIPRGSTPSIPPPPLDTTNININTPFASNSNLDANHHYPPNNRSHNVSKSHFIPSTRGRGSGVVNHQHQQNMNIVNANNSNRRKGESLLPHLVQEIQDKLLKGSIECMICYDMVRRTASIWSCSSCYSIFHLHCIKKWARAPTSIDLSAQKNQGFNWRCPGCQSVQLTSSKDIRYLCFCGNRQDPTSDLYLTPHSCGEPCGRPLDKDHRVGNHDDDDRDDGRCHHRCVIDASCFCKKKIEVVVCGDMAVKGHANVENDGIFSCNSSCGKPLGCGNHVCKETCHPGVCGDCELLPGSCAPCRVMVTQKCSCGSTYRTVECFNTTTTMTDEADTSNIPCGSKDIQCNKLYGKTRQCGMHTCLRTCHPSPCDSSSSSSGGSTFGVKASCGQTCGAPRRDCRHTCTSLCHPHNTCPDVRCEFPVTITCSCGRITATVPCDAGGSNNSGYNVDTVLEASAIQKLPVPLQPVEVNGKKIPLGQRKLTCDDECSKVERKKVLADAFGVDTNLEALHFGESSAVSDMLGDLFRRDPKWVLSVEERCKMLVLGRGRSGGTIKVHVFCPMLKEKRDAVRLIADRWKLSIRDAGWEPKRFIMVHVTPKSKAPSRILGTKGLNPLNLIHPPSFDPLVDVDPMLVVALFDPPGDADVSALVLRFGGECELVWLNDKNALAMFSDLARAATDHGSVYHGAAVLSTNGTSSTGVSSNVWGGGASTTNPWKKGVVQQDHSDSWIVAQEWVNPETSPWKVKEGPLITTSSANRWSILESDVGSSQESGKLLASNVLFENEPSSSSTSSSNAAAALKQDDVVVED</sequence>
<evidence type="ECO:0000256" key="2">
    <source>
        <dbReference type="ARBA" id="ARBA00007269"/>
    </source>
</evidence>
<keyword evidence="7" id="KW-0805">Transcription regulation</keyword>
<protein>
    <submittedName>
        <fullName evidence="14">NF-X1-type zinc finger protein NFXL1</fullName>
    </submittedName>
</protein>
<feature type="compositionally biased region" description="Low complexity" evidence="11">
    <location>
        <begin position="807"/>
        <end position="819"/>
    </location>
</feature>
<dbReference type="InterPro" id="IPR056234">
    <property type="entry name" value="RRM_NFXL1"/>
</dbReference>
<dbReference type="SMART" id="SM00438">
    <property type="entry name" value="ZnF_NFX"/>
    <property type="match status" value="3"/>
</dbReference>
<dbReference type="CDD" id="cd16492">
    <property type="entry name" value="RING-CH-C4HC3_NFX1-like"/>
    <property type="match status" value="1"/>
</dbReference>
<evidence type="ECO:0000256" key="8">
    <source>
        <dbReference type="ARBA" id="ARBA00023163"/>
    </source>
</evidence>
<reference evidence="14" key="2">
    <citation type="submission" date="2022-01" db="EMBL/GenBank/DDBJ databases">
        <authorList>
            <person name="Yamashiro T."/>
            <person name="Shiraishi A."/>
            <person name="Satake H."/>
            <person name="Nakayama K."/>
        </authorList>
    </citation>
    <scope>NUCLEOTIDE SEQUENCE</scope>
</reference>
<comment type="subcellular location">
    <subcellularLocation>
        <location evidence="1">Nucleus</location>
    </subcellularLocation>
</comment>
<evidence type="ECO:0000313" key="14">
    <source>
        <dbReference type="EMBL" id="GJS91943.1"/>
    </source>
</evidence>
<dbReference type="InterPro" id="IPR034078">
    <property type="entry name" value="NFX1_fam"/>
</dbReference>
<comment type="similarity">
    <text evidence="2">Belongs to the NFX1 family.</text>
</comment>
<keyword evidence="15" id="KW-1185">Reference proteome</keyword>
<keyword evidence="6" id="KW-0862">Zinc</keyword>
<dbReference type="PANTHER" id="PTHR12360">
    <property type="entry name" value="NUCLEAR TRANSCRIPTION FACTOR, X-BOX BINDING 1 NFX1"/>
    <property type="match status" value="1"/>
</dbReference>
<dbReference type="PROSITE" id="PS50089">
    <property type="entry name" value="ZF_RING_2"/>
    <property type="match status" value="1"/>
</dbReference>
<dbReference type="InterPro" id="IPR019787">
    <property type="entry name" value="Znf_PHD-finger"/>
</dbReference>
<keyword evidence="5 10" id="KW-0863">Zinc-finger</keyword>
<evidence type="ECO:0000256" key="5">
    <source>
        <dbReference type="ARBA" id="ARBA00022771"/>
    </source>
</evidence>
<keyword evidence="8" id="KW-0804">Transcription</keyword>
<evidence type="ECO:0000259" key="13">
    <source>
        <dbReference type="PROSITE" id="PS50089"/>
    </source>
</evidence>
<comment type="caution">
    <text evidence="14">The sequence shown here is derived from an EMBL/GenBank/DDBJ whole genome shotgun (WGS) entry which is preliminary data.</text>
</comment>
<name>A0ABQ4ZT61_9ASTR</name>
<proteinExistence type="inferred from homology"/>
<dbReference type="Pfam" id="PF24435">
    <property type="entry name" value="RRM_NFXL1"/>
    <property type="match status" value="1"/>
</dbReference>
<evidence type="ECO:0000256" key="11">
    <source>
        <dbReference type="SAM" id="MobiDB-lite"/>
    </source>
</evidence>
<keyword evidence="9" id="KW-0539">Nucleus</keyword>
<feature type="compositionally biased region" description="Basic and acidic residues" evidence="11">
    <location>
        <begin position="1"/>
        <end position="23"/>
    </location>
</feature>
<evidence type="ECO:0000256" key="1">
    <source>
        <dbReference type="ARBA" id="ARBA00004123"/>
    </source>
</evidence>
<feature type="domain" description="RING-type" evidence="13">
    <location>
        <begin position="129"/>
        <end position="185"/>
    </location>
</feature>
<dbReference type="EMBL" id="BQNB010011545">
    <property type="protein sequence ID" value="GJS91943.1"/>
    <property type="molecule type" value="Genomic_DNA"/>
</dbReference>
<feature type="region of interest" description="Disordered" evidence="11">
    <location>
        <begin position="804"/>
        <end position="829"/>
    </location>
</feature>
<feature type="domain" description="PHD-type" evidence="12">
    <location>
        <begin position="126"/>
        <end position="187"/>
    </location>
</feature>
<accession>A0ABQ4ZT61</accession>
<evidence type="ECO:0000256" key="6">
    <source>
        <dbReference type="ARBA" id="ARBA00022833"/>
    </source>
</evidence>
<keyword evidence="4" id="KW-0677">Repeat</keyword>
<dbReference type="InterPro" id="IPR000967">
    <property type="entry name" value="Znf_NFX1"/>
</dbReference>
<evidence type="ECO:0000256" key="10">
    <source>
        <dbReference type="PROSITE-ProRule" id="PRU00175"/>
    </source>
</evidence>
<evidence type="ECO:0000256" key="7">
    <source>
        <dbReference type="ARBA" id="ARBA00023015"/>
    </source>
</evidence>
<organism evidence="14 15">
    <name type="scientific">Tanacetum coccineum</name>
    <dbReference type="NCBI Taxonomy" id="301880"/>
    <lineage>
        <taxon>Eukaryota</taxon>
        <taxon>Viridiplantae</taxon>
        <taxon>Streptophyta</taxon>
        <taxon>Embryophyta</taxon>
        <taxon>Tracheophyta</taxon>
        <taxon>Spermatophyta</taxon>
        <taxon>Magnoliopsida</taxon>
        <taxon>eudicotyledons</taxon>
        <taxon>Gunneridae</taxon>
        <taxon>Pentapetalae</taxon>
        <taxon>asterids</taxon>
        <taxon>campanulids</taxon>
        <taxon>Asterales</taxon>
        <taxon>Asteraceae</taxon>
        <taxon>Asteroideae</taxon>
        <taxon>Anthemideae</taxon>
        <taxon>Anthemidinae</taxon>
        <taxon>Tanacetum</taxon>
    </lineage>
</organism>
<evidence type="ECO:0000313" key="15">
    <source>
        <dbReference type="Proteomes" id="UP001151760"/>
    </source>
</evidence>
<gene>
    <name evidence="14" type="ORF">Tco_0774579</name>
</gene>
<evidence type="ECO:0000256" key="3">
    <source>
        <dbReference type="ARBA" id="ARBA00022723"/>
    </source>
</evidence>
<reference evidence="14" key="1">
    <citation type="journal article" date="2022" name="Int. J. Mol. Sci.">
        <title>Draft Genome of Tanacetum Coccineum: Genomic Comparison of Closely Related Tanacetum-Family Plants.</title>
        <authorList>
            <person name="Yamashiro T."/>
            <person name="Shiraishi A."/>
            <person name="Nakayama K."/>
            <person name="Satake H."/>
        </authorList>
    </citation>
    <scope>NUCLEOTIDE SEQUENCE</scope>
</reference>